<name>A0AAV4GR13_9GAST</name>
<feature type="chain" id="PRO_5043819973" evidence="1">
    <location>
        <begin position="28"/>
        <end position="193"/>
    </location>
</feature>
<comment type="caution">
    <text evidence="2">The sequence shown here is derived from an EMBL/GenBank/DDBJ whole genome shotgun (WGS) entry which is preliminary data.</text>
</comment>
<protein>
    <submittedName>
        <fullName evidence="2">Secreted ShK toxin domain containing protein</fullName>
    </submittedName>
</protein>
<evidence type="ECO:0000256" key="1">
    <source>
        <dbReference type="SAM" id="SignalP"/>
    </source>
</evidence>
<gene>
    <name evidence="2" type="ORF">ElyMa_004231300</name>
</gene>
<feature type="signal peptide" evidence="1">
    <location>
        <begin position="1"/>
        <end position="27"/>
    </location>
</feature>
<accession>A0AAV4GR13</accession>
<proteinExistence type="predicted"/>
<evidence type="ECO:0000313" key="3">
    <source>
        <dbReference type="Proteomes" id="UP000762676"/>
    </source>
</evidence>
<organism evidence="2 3">
    <name type="scientific">Elysia marginata</name>
    <dbReference type="NCBI Taxonomy" id="1093978"/>
    <lineage>
        <taxon>Eukaryota</taxon>
        <taxon>Metazoa</taxon>
        <taxon>Spiralia</taxon>
        <taxon>Lophotrochozoa</taxon>
        <taxon>Mollusca</taxon>
        <taxon>Gastropoda</taxon>
        <taxon>Heterobranchia</taxon>
        <taxon>Euthyneura</taxon>
        <taxon>Panpulmonata</taxon>
        <taxon>Sacoglossa</taxon>
        <taxon>Placobranchoidea</taxon>
        <taxon>Plakobranchidae</taxon>
        <taxon>Elysia</taxon>
    </lineage>
</organism>
<keyword evidence="1" id="KW-0732">Signal</keyword>
<dbReference type="EMBL" id="BMAT01008556">
    <property type="protein sequence ID" value="GFR87746.1"/>
    <property type="molecule type" value="Genomic_DNA"/>
</dbReference>
<dbReference type="AlphaFoldDB" id="A0AAV4GR13"/>
<evidence type="ECO:0000313" key="2">
    <source>
        <dbReference type="EMBL" id="GFR87746.1"/>
    </source>
</evidence>
<sequence length="193" mass="21661">MGPRALWLVSALGVMLLLLSHLQSTSARHADYWSKTSDGNSTFDDDDYNVLDLLSIYRPGSPTKTNSCQHVRGVPRKLRSSRYMKPDGIDNFYQKYTEAYGIPVLSSKNVSDDALRRACYVVRFLLAGNSQVRKWVYRMSGRLAVIGENEKTLDIPEHSHLDDHLNQRTRGLGAVATIPISTGAEENIMCNNK</sequence>
<dbReference type="Proteomes" id="UP000762676">
    <property type="component" value="Unassembled WGS sequence"/>
</dbReference>
<reference evidence="2 3" key="1">
    <citation type="journal article" date="2021" name="Elife">
        <title>Chloroplast acquisition without the gene transfer in kleptoplastic sea slugs, Plakobranchus ocellatus.</title>
        <authorList>
            <person name="Maeda T."/>
            <person name="Takahashi S."/>
            <person name="Yoshida T."/>
            <person name="Shimamura S."/>
            <person name="Takaki Y."/>
            <person name="Nagai Y."/>
            <person name="Toyoda A."/>
            <person name="Suzuki Y."/>
            <person name="Arimoto A."/>
            <person name="Ishii H."/>
            <person name="Satoh N."/>
            <person name="Nishiyama T."/>
            <person name="Hasebe M."/>
            <person name="Maruyama T."/>
            <person name="Minagawa J."/>
            <person name="Obokata J."/>
            <person name="Shigenobu S."/>
        </authorList>
    </citation>
    <scope>NUCLEOTIDE SEQUENCE [LARGE SCALE GENOMIC DNA]</scope>
</reference>
<keyword evidence="3" id="KW-1185">Reference proteome</keyword>